<comment type="caution">
    <text evidence="1">The sequence shown here is derived from an EMBL/GenBank/DDBJ whole genome shotgun (WGS) entry which is preliminary data.</text>
</comment>
<sequence length="140" mass="15148">MLSESWPAHVCTELKHEARDGEAGRIECALLAWHEVTFGKLSCAKGLVTFGLGACMVTFRQQGWSHLEAKHDMGGRSRLGILGSSRLVCENGAKRDLLSMKLVTFGGASDSRLGVLRLTFGSAKRDLRLALGIMVVTFGV</sequence>
<keyword evidence="2" id="KW-1185">Reference proteome</keyword>
<name>A0ABU6WWQ2_9FABA</name>
<evidence type="ECO:0000313" key="1">
    <source>
        <dbReference type="EMBL" id="MED6190351.1"/>
    </source>
</evidence>
<dbReference type="Proteomes" id="UP001341840">
    <property type="component" value="Unassembled WGS sequence"/>
</dbReference>
<evidence type="ECO:0000313" key="2">
    <source>
        <dbReference type="Proteomes" id="UP001341840"/>
    </source>
</evidence>
<protein>
    <submittedName>
        <fullName evidence="1">Uncharacterized protein</fullName>
    </submittedName>
</protein>
<reference evidence="1 2" key="1">
    <citation type="journal article" date="2023" name="Plants (Basel)">
        <title>Bridging the Gap: Combining Genomics and Transcriptomics Approaches to Understand Stylosanthes scabra, an Orphan Legume from the Brazilian Caatinga.</title>
        <authorList>
            <person name="Ferreira-Neto J.R.C."/>
            <person name="da Silva M.D."/>
            <person name="Binneck E."/>
            <person name="de Melo N.F."/>
            <person name="da Silva R.H."/>
            <person name="de Melo A.L.T.M."/>
            <person name="Pandolfi V."/>
            <person name="Bustamante F.O."/>
            <person name="Brasileiro-Vidal A.C."/>
            <person name="Benko-Iseppon A.M."/>
        </authorList>
    </citation>
    <scope>NUCLEOTIDE SEQUENCE [LARGE SCALE GENOMIC DNA]</scope>
    <source>
        <tissue evidence="1">Leaves</tissue>
    </source>
</reference>
<organism evidence="1 2">
    <name type="scientific">Stylosanthes scabra</name>
    <dbReference type="NCBI Taxonomy" id="79078"/>
    <lineage>
        <taxon>Eukaryota</taxon>
        <taxon>Viridiplantae</taxon>
        <taxon>Streptophyta</taxon>
        <taxon>Embryophyta</taxon>
        <taxon>Tracheophyta</taxon>
        <taxon>Spermatophyta</taxon>
        <taxon>Magnoliopsida</taxon>
        <taxon>eudicotyledons</taxon>
        <taxon>Gunneridae</taxon>
        <taxon>Pentapetalae</taxon>
        <taxon>rosids</taxon>
        <taxon>fabids</taxon>
        <taxon>Fabales</taxon>
        <taxon>Fabaceae</taxon>
        <taxon>Papilionoideae</taxon>
        <taxon>50 kb inversion clade</taxon>
        <taxon>dalbergioids sensu lato</taxon>
        <taxon>Dalbergieae</taxon>
        <taxon>Pterocarpus clade</taxon>
        <taxon>Stylosanthes</taxon>
    </lineage>
</organism>
<gene>
    <name evidence="1" type="ORF">PIB30_105018</name>
</gene>
<proteinExistence type="predicted"/>
<accession>A0ABU6WWQ2</accession>
<dbReference type="EMBL" id="JASCZI010184995">
    <property type="protein sequence ID" value="MED6190351.1"/>
    <property type="molecule type" value="Genomic_DNA"/>
</dbReference>